<dbReference type="SUPFAM" id="SSF55031">
    <property type="entry name" value="Bacterial exopeptidase dimerisation domain"/>
    <property type="match status" value="1"/>
</dbReference>
<dbReference type="Pfam" id="PF07905">
    <property type="entry name" value="PucR"/>
    <property type="match status" value="1"/>
</dbReference>
<evidence type="ECO:0000313" key="5">
    <source>
        <dbReference type="Proteomes" id="UP000823900"/>
    </source>
</evidence>
<evidence type="ECO:0000256" key="2">
    <source>
        <dbReference type="ARBA" id="ARBA00022801"/>
    </source>
</evidence>
<gene>
    <name evidence="4" type="ORF">IAA07_13245</name>
</gene>
<sequence>MTIKEFISLPEMENISCVAADNFLDEEISGCGVMEFEESIRWVKRGELVLTSGNIFETDILLQRQIVAELKECGCCGLGIKIRGVLKSVPEAMIEEAEKQQLPLLAIPFYYSFAQISKIIYQRSFQNSLTAAERGELLLNKLGKIFFSHQGLEAMLRLLSEETGYTFLVTDIQYGIIALYASGEYENVFRRGKDTRLEPVWNSSFFAEGGKKSETAFRYSNFRIDGIPYRFFVQALPDYRGCLCIPVEQGELDAWMRQAADKSSQSSHGGTVHMEDRHDALMAAAEVMLELEKAAKAKKTAVVTVGCVDVKPGSINTVPGNVEFTVDVRDISPEVRDGILKKTYQTGQEICERRGVAMEFFPFSAGKGWVSCSERIQELLKEIIEEQGMRSCFLASMAGHDSSRFAGLCPTGMIFVRSKDGKSFCKEEWSSREDCALGAEILCQALIRLAR</sequence>
<dbReference type="AlphaFoldDB" id="A0A9D2HKM5"/>
<evidence type="ECO:0000313" key="4">
    <source>
        <dbReference type="EMBL" id="HJA72515.1"/>
    </source>
</evidence>
<dbReference type="InterPro" id="IPR036264">
    <property type="entry name" value="Bact_exopeptidase_dim_dom"/>
</dbReference>
<dbReference type="GO" id="GO:0016813">
    <property type="term" value="F:hydrolase activity, acting on carbon-nitrogen (but not peptide) bonds, in linear amidines"/>
    <property type="evidence" value="ECO:0007669"/>
    <property type="project" value="InterPro"/>
</dbReference>
<dbReference type="EMBL" id="DWZA01000109">
    <property type="protein sequence ID" value="HJA72515.1"/>
    <property type="molecule type" value="Genomic_DNA"/>
</dbReference>
<comment type="caution">
    <text evidence="4">The sequence shown here is derived from an EMBL/GenBank/DDBJ whole genome shotgun (WGS) entry which is preliminary data.</text>
</comment>
<dbReference type="PANTHER" id="PTHR32494:SF5">
    <property type="entry name" value="ALLANTOATE AMIDOHYDROLASE"/>
    <property type="match status" value="1"/>
</dbReference>
<dbReference type="Gene3D" id="3.30.70.360">
    <property type="match status" value="1"/>
</dbReference>
<dbReference type="Pfam" id="PF01546">
    <property type="entry name" value="Peptidase_M20"/>
    <property type="match status" value="1"/>
</dbReference>
<dbReference type="Gene3D" id="3.40.630.10">
    <property type="entry name" value="Zn peptidases"/>
    <property type="match status" value="1"/>
</dbReference>
<feature type="domain" description="Purine catabolism PurC-like" evidence="3">
    <location>
        <begin position="7"/>
        <end position="122"/>
    </location>
</feature>
<accession>A0A9D2HKM5</accession>
<evidence type="ECO:0000256" key="1">
    <source>
        <dbReference type="ARBA" id="ARBA00006153"/>
    </source>
</evidence>
<keyword evidence="2" id="KW-0378">Hydrolase</keyword>
<evidence type="ECO:0000259" key="3">
    <source>
        <dbReference type="Pfam" id="PF07905"/>
    </source>
</evidence>
<reference evidence="4" key="1">
    <citation type="journal article" date="2021" name="PeerJ">
        <title>Extensive microbial diversity within the chicken gut microbiome revealed by metagenomics and culture.</title>
        <authorList>
            <person name="Gilroy R."/>
            <person name="Ravi A."/>
            <person name="Getino M."/>
            <person name="Pursley I."/>
            <person name="Horton D.L."/>
            <person name="Alikhan N.F."/>
            <person name="Baker D."/>
            <person name="Gharbi K."/>
            <person name="Hall N."/>
            <person name="Watson M."/>
            <person name="Adriaenssens E.M."/>
            <person name="Foster-Nyarko E."/>
            <person name="Jarju S."/>
            <person name="Secka A."/>
            <person name="Antonio M."/>
            <person name="Oren A."/>
            <person name="Chaudhuri R.R."/>
            <person name="La Ragione R."/>
            <person name="Hildebrand F."/>
            <person name="Pallen M.J."/>
        </authorList>
    </citation>
    <scope>NUCLEOTIDE SEQUENCE</scope>
    <source>
        <strain evidence="4">CHK178-16964</strain>
    </source>
</reference>
<comment type="similarity">
    <text evidence="1">Belongs to the peptidase M20 family.</text>
</comment>
<dbReference type="InterPro" id="IPR010158">
    <property type="entry name" value="Amidase_Cbmase"/>
</dbReference>
<proteinExistence type="inferred from homology"/>
<dbReference type="InterPro" id="IPR012914">
    <property type="entry name" value="PucR_dom"/>
</dbReference>
<reference evidence="4" key="2">
    <citation type="submission" date="2021-04" db="EMBL/GenBank/DDBJ databases">
        <authorList>
            <person name="Gilroy R."/>
        </authorList>
    </citation>
    <scope>NUCLEOTIDE SEQUENCE</scope>
    <source>
        <strain evidence="4">CHK178-16964</strain>
    </source>
</reference>
<dbReference type="InterPro" id="IPR002933">
    <property type="entry name" value="Peptidase_M20"/>
</dbReference>
<dbReference type="PANTHER" id="PTHR32494">
    <property type="entry name" value="ALLANTOATE DEIMINASE-RELATED"/>
    <property type="match status" value="1"/>
</dbReference>
<dbReference type="SUPFAM" id="SSF53187">
    <property type="entry name" value="Zn-dependent exopeptidases"/>
    <property type="match status" value="1"/>
</dbReference>
<organism evidence="4 5">
    <name type="scientific">Candidatus Lachnoclostridium stercoravium</name>
    <dbReference type="NCBI Taxonomy" id="2838633"/>
    <lineage>
        <taxon>Bacteria</taxon>
        <taxon>Bacillati</taxon>
        <taxon>Bacillota</taxon>
        <taxon>Clostridia</taxon>
        <taxon>Lachnospirales</taxon>
        <taxon>Lachnospiraceae</taxon>
    </lineage>
</organism>
<name>A0A9D2HKM5_9FIRM</name>
<dbReference type="Proteomes" id="UP000823900">
    <property type="component" value="Unassembled WGS sequence"/>
</dbReference>
<protein>
    <submittedName>
        <fullName evidence="4">M20/M25/M40 family metallo-hydrolase</fullName>
    </submittedName>
</protein>